<dbReference type="PANTHER" id="PTHR43594:SF1">
    <property type="entry name" value="QUERCETIN 2,3-DIOXYGENASE PA2418-RELATED"/>
    <property type="match status" value="1"/>
</dbReference>
<dbReference type="CDD" id="cd02247">
    <property type="entry name" value="cupin_pirin_C"/>
    <property type="match status" value="1"/>
</dbReference>
<dbReference type="PANTHER" id="PTHR43594">
    <property type="entry name" value="QUERCETIN 2,3-DIOXYGENASE"/>
    <property type="match status" value="1"/>
</dbReference>
<protein>
    <recommendedName>
        <fullName evidence="1">Pirin C-terminal domain-containing protein</fullName>
    </recommendedName>
</protein>
<dbReference type="InterPro" id="IPR014710">
    <property type="entry name" value="RmlC-like_jellyroll"/>
</dbReference>
<dbReference type="InterPro" id="IPR012093">
    <property type="entry name" value="Pirin"/>
</dbReference>
<accession>A0ABN6I208</accession>
<organism evidence="2 3">
    <name type="scientific">Helicobacter gastrocanis</name>
    <dbReference type="NCBI Taxonomy" id="2849641"/>
    <lineage>
        <taxon>Bacteria</taxon>
        <taxon>Pseudomonadati</taxon>
        <taxon>Campylobacterota</taxon>
        <taxon>Epsilonproteobacteria</taxon>
        <taxon>Campylobacterales</taxon>
        <taxon>Helicobacteraceae</taxon>
        <taxon>Helicobacter</taxon>
    </lineage>
</organism>
<keyword evidence="3" id="KW-1185">Reference proteome</keyword>
<reference evidence="2 3" key="1">
    <citation type="submission" date="2021-07" db="EMBL/GenBank/DDBJ databases">
        <title>Novel Helicobacter sp. Isolated from a dog.</title>
        <authorList>
            <person name="Rimbara E."/>
            <person name="Suzuki M."/>
        </authorList>
    </citation>
    <scope>NUCLEOTIDE SEQUENCE [LARGE SCALE GENOMIC DNA]</scope>
    <source>
        <strain evidence="3">NHP19-003</strain>
    </source>
</reference>
<sequence length="176" mass="19187">MGYLFEKMFIERRAYQGEVEHSDSHGLACQAINPEQIPIATLKKSQVRVIAGAFNGLKGVAQTLSPVNVWGIELRGFLSLPIPEEHNVWILVREGLVSVEKQKASTQELITFQKGGDLVHLEALEPSSVLVLTGLPLNEPIVGHGPFVMTNKEEVAQAQVDLQAGKFGTLRAGHGK</sequence>
<feature type="domain" description="Pirin C-terminal" evidence="1">
    <location>
        <begin position="78"/>
        <end position="168"/>
    </location>
</feature>
<dbReference type="PIRSF" id="PIRSF006232">
    <property type="entry name" value="Pirin"/>
    <property type="match status" value="1"/>
</dbReference>
<dbReference type="InterPro" id="IPR008778">
    <property type="entry name" value="Pirin_C_dom"/>
</dbReference>
<evidence type="ECO:0000313" key="3">
    <source>
        <dbReference type="Proteomes" id="UP000826775"/>
    </source>
</evidence>
<name>A0ABN6I208_9HELI</name>
<dbReference type="Gene3D" id="2.60.120.10">
    <property type="entry name" value="Jelly Rolls"/>
    <property type="match status" value="2"/>
</dbReference>
<evidence type="ECO:0000313" key="2">
    <source>
        <dbReference type="EMBL" id="BCZ17606.1"/>
    </source>
</evidence>
<dbReference type="Pfam" id="PF05726">
    <property type="entry name" value="Pirin_C"/>
    <property type="match status" value="1"/>
</dbReference>
<dbReference type="EMBL" id="AP024814">
    <property type="protein sequence ID" value="BCZ17606.1"/>
    <property type="molecule type" value="Genomic_DNA"/>
</dbReference>
<proteinExistence type="predicted"/>
<evidence type="ECO:0000259" key="1">
    <source>
        <dbReference type="Pfam" id="PF05726"/>
    </source>
</evidence>
<dbReference type="SUPFAM" id="SSF51182">
    <property type="entry name" value="RmlC-like cupins"/>
    <property type="match status" value="1"/>
</dbReference>
<gene>
    <name evidence="2" type="ORF">NHP190003_08880</name>
</gene>
<dbReference type="InterPro" id="IPR011051">
    <property type="entry name" value="RmlC_Cupin_sf"/>
</dbReference>
<dbReference type="Proteomes" id="UP000826775">
    <property type="component" value="Chromosome"/>
</dbReference>
<dbReference type="InterPro" id="IPR053186">
    <property type="entry name" value="QDO-related"/>
</dbReference>